<dbReference type="Proteomes" id="UP000242875">
    <property type="component" value="Unassembled WGS sequence"/>
</dbReference>
<keyword evidence="1 6" id="KW-0645">Protease</keyword>
<gene>
    <name evidence="8" type="ORF">BZG36_04545</name>
</gene>
<evidence type="ECO:0000313" key="9">
    <source>
        <dbReference type="Proteomes" id="UP000242875"/>
    </source>
</evidence>
<keyword evidence="2" id="KW-0479">Metal-binding</keyword>
<dbReference type="Pfam" id="PF01435">
    <property type="entry name" value="Peptidase_M48"/>
    <property type="match status" value="1"/>
</dbReference>
<evidence type="ECO:0000256" key="5">
    <source>
        <dbReference type="ARBA" id="ARBA00023049"/>
    </source>
</evidence>
<keyword evidence="3 6" id="KW-0378">Hydrolase</keyword>
<dbReference type="Gene3D" id="3.30.2010.10">
    <property type="entry name" value="Metalloproteases ('zincins'), catalytic domain"/>
    <property type="match status" value="1"/>
</dbReference>
<dbReference type="PANTHER" id="PTHR22726:SF1">
    <property type="entry name" value="METALLOENDOPEPTIDASE OMA1, MITOCHONDRIAL"/>
    <property type="match status" value="1"/>
</dbReference>
<reference evidence="8 9" key="1">
    <citation type="journal article" date="2017" name="Mycologia">
        <title>Bifiguratus adelaidae, gen. et sp. nov., a new member of Mucoromycotina in endophytic and soil-dwelling habitats.</title>
        <authorList>
            <person name="Torres-Cruz T.J."/>
            <person name="Billingsley Tobias T.L."/>
            <person name="Almatruk M."/>
            <person name="Hesse C."/>
            <person name="Kuske C.R."/>
            <person name="Desiro A."/>
            <person name="Benucci G.M."/>
            <person name="Bonito G."/>
            <person name="Stajich J.E."/>
            <person name="Dunlap C."/>
            <person name="Arnold A.E."/>
            <person name="Porras-Alfaro A."/>
        </authorList>
    </citation>
    <scope>NUCLEOTIDE SEQUENCE [LARGE SCALE GENOMIC DNA]</scope>
    <source>
        <strain evidence="8 9">AZ0501</strain>
    </source>
</reference>
<comment type="similarity">
    <text evidence="6">Belongs to the peptidase M48 family.</text>
</comment>
<sequence>MFASRALGGVRHRVLVTPVRQFQNVRRPPPGYELQRFPPKTYGPNKEQYQRFEQNRHGHDLRKRRRLIFIGTGTAIFGGYYVTHLETVPVSGRRRFIDITPKQEEALAKLSYQEVMQQFGSAILPSWHPYTRFVKKVAERIIRVSGMESLNWEFYVIKSDEKNAFVLPGGKVFVFTGILPVVGNEGRSHGMAAVLGHEIAHQLARHSAEKLSFAKIIFVGQLLISTVIDPSVLFNRLFYNLGIMMPFSRKCETEADFIGLQLMAQACYDPREAIKMWTRMEQLSHNAVKGDAQSPQFLSTHPSHKNRVAALTKELPDALSKRAASDCAKTDLWANMFANATRWVKW</sequence>
<dbReference type="InterPro" id="IPR001915">
    <property type="entry name" value="Peptidase_M48"/>
</dbReference>
<dbReference type="CDD" id="cd07331">
    <property type="entry name" value="M48C_Oma1_like"/>
    <property type="match status" value="1"/>
</dbReference>
<dbReference type="AlphaFoldDB" id="A0A261XV76"/>
<organism evidence="8 9">
    <name type="scientific">Bifiguratus adelaidae</name>
    <dbReference type="NCBI Taxonomy" id="1938954"/>
    <lineage>
        <taxon>Eukaryota</taxon>
        <taxon>Fungi</taxon>
        <taxon>Fungi incertae sedis</taxon>
        <taxon>Mucoromycota</taxon>
        <taxon>Mucoromycotina</taxon>
        <taxon>Endogonomycetes</taxon>
        <taxon>Endogonales</taxon>
        <taxon>Endogonales incertae sedis</taxon>
        <taxon>Bifiguratus</taxon>
    </lineage>
</organism>
<evidence type="ECO:0000256" key="3">
    <source>
        <dbReference type="ARBA" id="ARBA00022801"/>
    </source>
</evidence>
<dbReference type="OrthoDB" id="7464992at2759"/>
<dbReference type="GO" id="GO:0006515">
    <property type="term" value="P:protein quality control for misfolded or incompletely synthesized proteins"/>
    <property type="evidence" value="ECO:0007669"/>
    <property type="project" value="TreeGrafter"/>
</dbReference>
<keyword evidence="4 6" id="KW-0862">Zinc</keyword>
<dbReference type="GO" id="GO:0005743">
    <property type="term" value="C:mitochondrial inner membrane"/>
    <property type="evidence" value="ECO:0007669"/>
    <property type="project" value="TreeGrafter"/>
</dbReference>
<evidence type="ECO:0000256" key="2">
    <source>
        <dbReference type="ARBA" id="ARBA00022723"/>
    </source>
</evidence>
<evidence type="ECO:0000313" key="8">
    <source>
        <dbReference type="EMBL" id="OZJ02238.1"/>
    </source>
</evidence>
<feature type="domain" description="Peptidase M48" evidence="7">
    <location>
        <begin position="134"/>
        <end position="314"/>
    </location>
</feature>
<evidence type="ECO:0000256" key="1">
    <source>
        <dbReference type="ARBA" id="ARBA00022670"/>
    </source>
</evidence>
<dbReference type="GO" id="GO:0046872">
    <property type="term" value="F:metal ion binding"/>
    <property type="evidence" value="ECO:0007669"/>
    <property type="project" value="UniProtKB-KW"/>
</dbReference>
<dbReference type="PANTHER" id="PTHR22726">
    <property type="entry name" value="METALLOENDOPEPTIDASE OMA1"/>
    <property type="match status" value="1"/>
</dbReference>
<name>A0A261XV76_9FUNG</name>
<keyword evidence="5 6" id="KW-0482">Metalloprotease</keyword>
<keyword evidence="9" id="KW-1185">Reference proteome</keyword>
<comment type="cofactor">
    <cofactor evidence="6">
        <name>Zn(2+)</name>
        <dbReference type="ChEBI" id="CHEBI:29105"/>
    </cofactor>
    <text evidence="6">Binds 1 zinc ion per subunit.</text>
</comment>
<proteinExistence type="inferred from homology"/>
<evidence type="ECO:0000256" key="4">
    <source>
        <dbReference type="ARBA" id="ARBA00022833"/>
    </source>
</evidence>
<dbReference type="GO" id="GO:0004222">
    <property type="term" value="F:metalloendopeptidase activity"/>
    <property type="evidence" value="ECO:0007669"/>
    <property type="project" value="InterPro"/>
</dbReference>
<comment type="caution">
    <text evidence="8">The sequence shown here is derived from an EMBL/GenBank/DDBJ whole genome shotgun (WGS) entry which is preliminary data.</text>
</comment>
<protein>
    <recommendedName>
        <fullName evidence="7">Peptidase M48 domain-containing protein</fullName>
    </recommendedName>
</protein>
<dbReference type="InterPro" id="IPR051156">
    <property type="entry name" value="Mito/Outer_Membr_Metalloprot"/>
</dbReference>
<evidence type="ECO:0000256" key="6">
    <source>
        <dbReference type="RuleBase" id="RU003983"/>
    </source>
</evidence>
<dbReference type="EMBL" id="MVBO01000174">
    <property type="protein sequence ID" value="OZJ02238.1"/>
    <property type="molecule type" value="Genomic_DNA"/>
</dbReference>
<dbReference type="GO" id="GO:0034982">
    <property type="term" value="P:mitochondrial protein processing"/>
    <property type="evidence" value="ECO:0007669"/>
    <property type="project" value="TreeGrafter"/>
</dbReference>
<accession>A0A261XV76</accession>
<evidence type="ECO:0000259" key="7">
    <source>
        <dbReference type="Pfam" id="PF01435"/>
    </source>
</evidence>